<comment type="caution">
    <text evidence="2">The sequence shown here is derived from an EMBL/GenBank/DDBJ whole genome shotgun (WGS) entry which is preliminary data.</text>
</comment>
<evidence type="ECO:0000313" key="2">
    <source>
        <dbReference type="EMBL" id="MEC3934703.1"/>
    </source>
</evidence>
<dbReference type="Proteomes" id="UP001357437">
    <property type="component" value="Unassembled WGS sequence"/>
</dbReference>
<name>A0ABU6HYN7_9ENTR</name>
<proteinExistence type="predicted"/>
<feature type="transmembrane region" description="Helical" evidence="1">
    <location>
        <begin position="15"/>
        <end position="33"/>
    </location>
</feature>
<organism evidence="2 3">
    <name type="scientific">Leclercia adecarboxylata</name>
    <dbReference type="NCBI Taxonomy" id="83655"/>
    <lineage>
        <taxon>Bacteria</taxon>
        <taxon>Pseudomonadati</taxon>
        <taxon>Pseudomonadota</taxon>
        <taxon>Gammaproteobacteria</taxon>
        <taxon>Enterobacterales</taxon>
        <taxon>Enterobacteriaceae</taxon>
        <taxon>Leclercia</taxon>
    </lineage>
</organism>
<dbReference type="EMBL" id="JAYMCU010000001">
    <property type="protein sequence ID" value="MEC3934703.1"/>
    <property type="molecule type" value="Genomic_DNA"/>
</dbReference>
<gene>
    <name evidence="2" type="ORF">VOF76_00815</name>
</gene>
<keyword evidence="1" id="KW-0812">Transmembrane</keyword>
<dbReference type="RefSeq" id="WP_186279176.1">
    <property type="nucleotide sequence ID" value="NZ_CP036199.1"/>
</dbReference>
<accession>A0ABU6HYN7</accession>
<keyword evidence="1" id="KW-0472">Membrane</keyword>
<keyword evidence="1" id="KW-1133">Transmembrane helix</keyword>
<reference evidence="2 3" key="1">
    <citation type="submission" date="2024-01" db="EMBL/GenBank/DDBJ databases">
        <title>Comparative Genomics of Leclercia adecarboxylata Strains Isolated from Several Sources.</title>
        <authorList>
            <person name="Yescas-Zazueta V."/>
            <person name="Balbuena-Alonso M.G."/>
            <person name="Valencia D."/>
            <person name="Mendez-Pfeiffer P.A."/>
            <person name="Ballesteros-Monrreal M.G."/>
            <person name="Rocha-Gracia R.D.C."/>
            <person name="Barrios-Villa E."/>
        </authorList>
    </citation>
    <scope>NUCLEOTIDE SEQUENCE [LARGE SCALE GENOMIC DNA]</scope>
    <source>
        <strain evidence="2 3">33MEM</strain>
    </source>
</reference>
<evidence type="ECO:0000313" key="3">
    <source>
        <dbReference type="Proteomes" id="UP001357437"/>
    </source>
</evidence>
<evidence type="ECO:0000256" key="1">
    <source>
        <dbReference type="SAM" id="Phobius"/>
    </source>
</evidence>
<sequence length="50" mass="5595">MTRESDDFDPDRRGLTAITVSFMVGLLFVCFGIRVRSLFTVSPPACSLLR</sequence>
<keyword evidence="3" id="KW-1185">Reference proteome</keyword>
<protein>
    <submittedName>
        <fullName evidence="2">Uncharacterized protein</fullName>
    </submittedName>
</protein>